<sequence>MGPYKLEQNSMVNVICTKDFSVDVFACVDAMSDRLMDEEIDVDDRNKTRRIVQPGTQIQKYRDSKRKPLSPEIKQKLQTGELRNSILTYQDLNNAYEKMNLAEIQDVFLILGFDIKVIQRDEEKLEKIEERKSCLEKCEMTKEQAEILVHGLDDTIIHTNHPHSEGKLSLFTLCTYINGLRSIKNIDEDFINECYDYIEENCDYSLQAQTCFQAHRERNSEKQQSPYCLQGFIKKFKIEYYTQQFIPKLAAKKKYSRRDQAEISAQCSVHQTADIDFEKIQVHNIDIKEQFGLDDIIHKIRVKPYDCVEEIISDLTKILRIQKYGSEVVYLLKQSRKHKKPPQINVFQGLQATSLLRTESLSNSVRFDVDEQPRNNLFYEIQRLSFDAARKFLDIHSKYNDLKSQTLWQIANLQEDFLLITDICFLSEDPRVFSIFQGWKYDFLSQNYQPEVISPFLHLVRHIIANNNEQVYEYILNWISHLIQYPQLQTEVCIILTGLEGTGKNTFTNILSELMDGYSEGNLTKLSSIGGKFNSSLLFKVFAVGNELRKFSDMSQHDIESLKSIITDNQLEYEAKYVNPHTEQNVTNLILISNHSNPVQISITDRRYLVLNVNSNFRTYDSVNINAENTKFFKEINELSRQKLFYDYLLTFLAKRDISTVNIREIPLTQAKEDIIEASLTDIDIFIRDHFKELKDGMNTASALSQKPINIADKTFQIEIKQKCEYKVTQIKKIRHYSYKLKQEFIPYFEKLHGEYAETIDKGFNE</sequence>
<reference evidence="2 3" key="1">
    <citation type="submission" date="2019-03" db="EMBL/GenBank/DDBJ databases">
        <title>Single cell metagenomics reveals metabolic interactions within the superorganism composed of flagellate Streblomastix strix and complex community of Bacteroidetes bacteria on its surface.</title>
        <authorList>
            <person name="Treitli S.C."/>
            <person name="Kolisko M."/>
            <person name="Husnik F."/>
            <person name="Keeling P."/>
            <person name="Hampl V."/>
        </authorList>
    </citation>
    <scope>NUCLEOTIDE SEQUENCE [LARGE SCALE GENOMIC DNA]</scope>
    <source>
        <strain evidence="2">ST1C</strain>
    </source>
</reference>
<protein>
    <recommendedName>
        <fullName evidence="1">NrS-1 polymerase-like helicase domain-containing protein</fullName>
    </recommendedName>
</protein>
<dbReference type="AlphaFoldDB" id="A0A5J4UL77"/>
<accession>A0A5J4UL77</accession>
<feature type="domain" description="NrS-1 polymerase-like helicase" evidence="1">
    <location>
        <begin position="496"/>
        <end position="607"/>
    </location>
</feature>
<dbReference type="SUPFAM" id="SSF52540">
    <property type="entry name" value="P-loop containing nucleoside triphosphate hydrolases"/>
    <property type="match status" value="1"/>
</dbReference>
<evidence type="ECO:0000313" key="2">
    <source>
        <dbReference type="EMBL" id="KAA6371167.1"/>
    </source>
</evidence>
<dbReference type="InterPro" id="IPR045455">
    <property type="entry name" value="NrS-1_pol-like_helicase"/>
</dbReference>
<name>A0A5J4UL77_9EUKA</name>
<comment type="caution">
    <text evidence="2">The sequence shown here is derived from an EMBL/GenBank/DDBJ whole genome shotgun (WGS) entry which is preliminary data.</text>
</comment>
<dbReference type="Gene3D" id="3.40.50.300">
    <property type="entry name" value="P-loop containing nucleotide triphosphate hydrolases"/>
    <property type="match status" value="1"/>
</dbReference>
<dbReference type="InterPro" id="IPR027417">
    <property type="entry name" value="P-loop_NTPase"/>
</dbReference>
<dbReference type="Proteomes" id="UP000324800">
    <property type="component" value="Unassembled WGS sequence"/>
</dbReference>
<gene>
    <name evidence="2" type="ORF">EZS28_033307</name>
</gene>
<organism evidence="2 3">
    <name type="scientific">Streblomastix strix</name>
    <dbReference type="NCBI Taxonomy" id="222440"/>
    <lineage>
        <taxon>Eukaryota</taxon>
        <taxon>Metamonada</taxon>
        <taxon>Preaxostyla</taxon>
        <taxon>Oxymonadida</taxon>
        <taxon>Streblomastigidae</taxon>
        <taxon>Streblomastix</taxon>
    </lineage>
</organism>
<evidence type="ECO:0000259" key="1">
    <source>
        <dbReference type="Pfam" id="PF19263"/>
    </source>
</evidence>
<dbReference type="EMBL" id="SNRW01014715">
    <property type="protein sequence ID" value="KAA6371167.1"/>
    <property type="molecule type" value="Genomic_DNA"/>
</dbReference>
<dbReference type="Pfam" id="PF19263">
    <property type="entry name" value="DUF5906"/>
    <property type="match status" value="1"/>
</dbReference>
<proteinExistence type="predicted"/>
<dbReference type="OrthoDB" id="10384385at2759"/>
<evidence type="ECO:0000313" key="3">
    <source>
        <dbReference type="Proteomes" id="UP000324800"/>
    </source>
</evidence>